<keyword evidence="2" id="KW-0813">Transport</keyword>
<feature type="transmembrane region" description="Helical" evidence="7">
    <location>
        <begin position="86"/>
        <end position="105"/>
    </location>
</feature>
<dbReference type="InterPro" id="IPR036259">
    <property type="entry name" value="MFS_trans_sf"/>
</dbReference>
<evidence type="ECO:0000256" key="7">
    <source>
        <dbReference type="SAM" id="Phobius"/>
    </source>
</evidence>
<dbReference type="Gene3D" id="1.20.1250.20">
    <property type="entry name" value="MFS general substrate transporter like domains"/>
    <property type="match status" value="1"/>
</dbReference>
<evidence type="ECO:0008006" key="9">
    <source>
        <dbReference type="Google" id="ProtNLM"/>
    </source>
</evidence>
<dbReference type="Pfam" id="PF05977">
    <property type="entry name" value="MFS_3"/>
    <property type="match status" value="1"/>
</dbReference>
<organism evidence="8">
    <name type="scientific">marine metagenome</name>
    <dbReference type="NCBI Taxonomy" id="408172"/>
    <lineage>
        <taxon>unclassified sequences</taxon>
        <taxon>metagenomes</taxon>
        <taxon>ecological metagenomes</taxon>
    </lineage>
</organism>
<proteinExistence type="predicted"/>
<dbReference type="AlphaFoldDB" id="A0A382J2C0"/>
<feature type="non-terminal residue" evidence="8">
    <location>
        <position position="151"/>
    </location>
</feature>
<keyword evidence="3" id="KW-1003">Cell membrane</keyword>
<evidence type="ECO:0000313" key="8">
    <source>
        <dbReference type="EMBL" id="SVC05572.1"/>
    </source>
</evidence>
<comment type="subcellular location">
    <subcellularLocation>
        <location evidence="1">Cell membrane</location>
        <topology evidence="1">Multi-pass membrane protein</topology>
    </subcellularLocation>
</comment>
<evidence type="ECO:0000256" key="1">
    <source>
        <dbReference type="ARBA" id="ARBA00004651"/>
    </source>
</evidence>
<name>A0A382J2C0_9ZZZZ</name>
<dbReference type="PANTHER" id="PTHR23513">
    <property type="entry name" value="INTEGRAL MEMBRANE EFFLUX PROTEIN-RELATED"/>
    <property type="match status" value="1"/>
</dbReference>
<accession>A0A382J2C0</accession>
<gene>
    <name evidence="8" type="ORF">METZ01_LOCUS258426</name>
</gene>
<dbReference type="SUPFAM" id="SSF103473">
    <property type="entry name" value="MFS general substrate transporter"/>
    <property type="match status" value="1"/>
</dbReference>
<sequence>MGISGGPGILGLPYSFSPKLDTKEMTVRKRSSLTVRSPVLQVLGNKQYRNLWTENWAWQLGRWMWMIMSAYSVLQITDSTFQTSLVGVVFFGPMLLGGVLSGVIADGFNRRNILLVGHVANLALAVLASGMTLAGIIAPWHIFLMTLAFGS</sequence>
<keyword evidence="6 7" id="KW-0472">Membrane</keyword>
<protein>
    <recommendedName>
        <fullName evidence="9">Major facilitator superfamily (MFS) profile domain-containing protein</fullName>
    </recommendedName>
</protein>
<dbReference type="EMBL" id="UINC01070994">
    <property type="protein sequence ID" value="SVC05572.1"/>
    <property type="molecule type" value="Genomic_DNA"/>
</dbReference>
<evidence type="ECO:0000256" key="4">
    <source>
        <dbReference type="ARBA" id="ARBA00022692"/>
    </source>
</evidence>
<evidence type="ECO:0000256" key="6">
    <source>
        <dbReference type="ARBA" id="ARBA00023136"/>
    </source>
</evidence>
<evidence type="ECO:0000256" key="5">
    <source>
        <dbReference type="ARBA" id="ARBA00022989"/>
    </source>
</evidence>
<evidence type="ECO:0000256" key="3">
    <source>
        <dbReference type="ARBA" id="ARBA00022475"/>
    </source>
</evidence>
<dbReference type="GO" id="GO:0005886">
    <property type="term" value="C:plasma membrane"/>
    <property type="evidence" value="ECO:0007669"/>
    <property type="project" value="UniProtKB-SubCell"/>
</dbReference>
<keyword evidence="5 7" id="KW-1133">Transmembrane helix</keyword>
<dbReference type="PANTHER" id="PTHR23513:SF11">
    <property type="entry name" value="STAPHYLOFERRIN A TRANSPORTER"/>
    <property type="match status" value="1"/>
</dbReference>
<keyword evidence="4 7" id="KW-0812">Transmembrane</keyword>
<reference evidence="8" key="1">
    <citation type="submission" date="2018-05" db="EMBL/GenBank/DDBJ databases">
        <authorList>
            <person name="Lanie J.A."/>
            <person name="Ng W.-L."/>
            <person name="Kazmierczak K.M."/>
            <person name="Andrzejewski T.M."/>
            <person name="Davidsen T.M."/>
            <person name="Wayne K.J."/>
            <person name="Tettelin H."/>
            <person name="Glass J.I."/>
            <person name="Rusch D."/>
            <person name="Podicherti R."/>
            <person name="Tsui H.-C.T."/>
            <person name="Winkler M.E."/>
        </authorList>
    </citation>
    <scope>NUCLEOTIDE SEQUENCE</scope>
</reference>
<evidence type="ECO:0000256" key="2">
    <source>
        <dbReference type="ARBA" id="ARBA00022448"/>
    </source>
</evidence>
<feature type="transmembrane region" description="Helical" evidence="7">
    <location>
        <begin position="125"/>
        <end position="149"/>
    </location>
</feature>
<dbReference type="InterPro" id="IPR010290">
    <property type="entry name" value="TM_effector"/>
</dbReference>